<dbReference type="EMBL" id="UINC01000991">
    <property type="protein sequence ID" value="SUZ66681.1"/>
    <property type="molecule type" value="Genomic_DNA"/>
</dbReference>
<dbReference type="SUPFAM" id="SSF53448">
    <property type="entry name" value="Nucleotide-diphospho-sugar transferases"/>
    <property type="match status" value="1"/>
</dbReference>
<evidence type="ECO:0000259" key="3">
    <source>
        <dbReference type="Pfam" id="PF00483"/>
    </source>
</evidence>
<sequence length="237" mass="27257">MAAGMGTRLASSLSSYPKGFITFDQFPIIEESVKKLLNIGIEDIWIVTGYEPQYFEKLAERYPKNIHTVWNEEFEQSGTMYSLYCVKESLKGSFLLLESDIIYESRALEIITNHPSDHCILLSDFSHSGDEVFVETKNNFLIDMSKNESQLQNKPIGELVGITKISQRLFDCMISHAEEKFEHTLFYDYEVGALVDSSKEIDIDCFLVEDLIWAEIDDPDHLKRAIDLIYPMIKSNK</sequence>
<dbReference type="InterPro" id="IPR029044">
    <property type="entry name" value="Nucleotide-diphossugar_trans"/>
</dbReference>
<dbReference type="Gene3D" id="3.90.550.10">
    <property type="entry name" value="Spore Coat Polysaccharide Biosynthesis Protein SpsA, Chain A"/>
    <property type="match status" value="1"/>
</dbReference>
<keyword evidence="2" id="KW-0548">Nucleotidyltransferase</keyword>
<keyword evidence="1" id="KW-0808">Transferase</keyword>
<organism evidence="4">
    <name type="scientific">marine metagenome</name>
    <dbReference type="NCBI Taxonomy" id="408172"/>
    <lineage>
        <taxon>unclassified sequences</taxon>
        <taxon>metagenomes</taxon>
        <taxon>ecological metagenomes</taxon>
    </lineage>
</organism>
<name>A0A381PI23_9ZZZZ</name>
<evidence type="ECO:0000313" key="4">
    <source>
        <dbReference type="EMBL" id="SUZ66681.1"/>
    </source>
</evidence>
<dbReference type="AlphaFoldDB" id="A0A381PI23"/>
<dbReference type="GO" id="GO:0016779">
    <property type="term" value="F:nucleotidyltransferase activity"/>
    <property type="evidence" value="ECO:0007669"/>
    <property type="project" value="UniProtKB-KW"/>
</dbReference>
<dbReference type="InterPro" id="IPR050065">
    <property type="entry name" value="GlmU-like"/>
</dbReference>
<evidence type="ECO:0000256" key="1">
    <source>
        <dbReference type="ARBA" id="ARBA00022679"/>
    </source>
</evidence>
<dbReference type="PANTHER" id="PTHR43584">
    <property type="entry name" value="NUCLEOTIDYL TRANSFERASE"/>
    <property type="match status" value="1"/>
</dbReference>
<proteinExistence type="predicted"/>
<evidence type="ECO:0000256" key="2">
    <source>
        <dbReference type="ARBA" id="ARBA00022695"/>
    </source>
</evidence>
<protein>
    <recommendedName>
        <fullName evidence="3">Nucleotidyl transferase domain-containing protein</fullName>
    </recommendedName>
</protein>
<reference evidence="4" key="1">
    <citation type="submission" date="2018-05" db="EMBL/GenBank/DDBJ databases">
        <authorList>
            <person name="Lanie J.A."/>
            <person name="Ng W.-L."/>
            <person name="Kazmierczak K.M."/>
            <person name="Andrzejewski T.M."/>
            <person name="Davidsen T.M."/>
            <person name="Wayne K.J."/>
            <person name="Tettelin H."/>
            <person name="Glass J.I."/>
            <person name="Rusch D."/>
            <person name="Podicherti R."/>
            <person name="Tsui H.-C.T."/>
            <person name="Winkler M.E."/>
        </authorList>
    </citation>
    <scope>NUCLEOTIDE SEQUENCE</scope>
</reference>
<dbReference type="CDD" id="cd02523">
    <property type="entry name" value="PC_cytidylyltransferase"/>
    <property type="match status" value="1"/>
</dbReference>
<dbReference type="PANTHER" id="PTHR43584:SF5">
    <property type="entry name" value="PROTEIN LICC"/>
    <property type="match status" value="1"/>
</dbReference>
<gene>
    <name evidence="4" type="ORF">METZ01_LOCUS19535</name>
</gene>
<accession>A0A381PI23</accession>
<feature type="domain" description="Nucleotidyl transferase" evidence="3">
    <location>
        <begin position="1"/>
        <end position="116"/>
    </location>
</feature>
<dbReference type="Pfam" id="PF00483">
    <property type="entry name" value="NTP_transferase"/>
    <property type="match status" value="1"/>
</dbReference>
<dbReference type="InterPro" id="IPR005835">
    <property type="entry name" value="NTP_transferase_dom"/>
</dbReference>